<evidence type="ECO:0000256" key="2">
    <source>
        <dbReference type="ARBA" id="ARBA00022692"/>
    </source>
</evidence>
<evidence type="ECO:0000259" key="6">
    <source>
        <dbReference type="Pfam" id="PF01794"/>
    </source>
</evidence>
<comment type="subcellular location">
    <subcellularLocation>
        <location evidence="1">Membrane</location>
        <topology evidence="1">Multi-pass membrane protein</topology>
    </subcellularLocation>
</comment>
<dbReference type="Proteomes" id="UP000316639">
    <property type="component" value="Unassembled WGS sequence"/>
</dbReference>
<accession>A0A563EID4</accession>
<keyword evidence="3 5" id="KW-1133">Transmembrane helix</keyword>
<name>A0A563EID4_9PSEU</name>
<feature type="transmembrane region" description="Helical" evidence="5">
    <location>
        <begin position="168"/>
        <end position="189"/>
    </location>
</feature>
<evidence type="ECO:0000256" key="3">
    <source>
        <dbReference type="ARBA" id="ARBA00022989"/>
    </source>
</evidence>
<protein>
    <submittedName>
        <fullName evidence="7">Ferredoxin</fullName>
    </submittedName>
</protein>
<proteinExistence type="predicted"/>
<dbReference type="Pfam" id="PF01794">
    <property type="entry name" value="Ferric_reduct"/>
    <property type="match status" value="1"/>
</dbReference>
<keyword evidence="2 5" id="KW-0812">Transmembrane</keyword>
<sequence>MFSQIPLLVAQASDFDSGVKKMAQISARLAYVLMCATLSWGVLIATGWAQRLTGREGLKNGHMVLATLAIAFGALHAFAFTLLRSDPPDYSPFNLIRLIVPLIDGGLVRHSMGIIGLELMAAIAITASVRHKVFYRKWLRLHQVAYAAVALTVVHSWLGAIANGNLSLLWLGGLTVLVPTATLAIARFMPPEVLAKIGMLEAEPAAVGEGDAMDVSVNNEKCHRYGTCQAEAPDVFQLIEDNRLTYNRRPDEEHFAQARAAARACPMRAIEIRERVK</sequence>
<dbReference type="Pfam" id="PF13370">
    <property type="entry name" value="Fer4_13"/>
    <property type="match status" value="1"/>
</dbReference>
<feature type="transmembrane region" description="Helical" evidence="5">
    <location>
        <begin position="29"/>
        <end position="49"/>
    </location>
</feature>
<evidence type="ECO:0000256" key="1">
    <source>
        <dbReference type="ARBA" id="ARBA00004141"/>
    </source>
</evidence>
<feature type="transmembrane region" description="Helical" evidence="5">
    <location>
        <begin position="61"/>
        <end position="83"/>
    </location>
</feature>
<feature type="transmembrane region" description="Helical" evidence="5">
    <location>
        <begin position="141"/>
        <end position="162"/>
    </location>
</feature>
<reference evidence="7 8" key="1">
    <citation type="submission" date="2019-07" db="EMBL/GenBank/DDBJ databases">
        <title>Lentzea xizangensis sp. nov., isolated from Qinghai-Tibetan Plateau Soils.</title>
        <authorList>
            <person name="Huang J."/>
        </authorList>
    </citation>
    <scope>NUCLEOTIDE SEQUENCE [LARGE SCALE GENOMIC DNA]</scope>
    <source>
        <strain evidence="7 8">FXJ1.1311</strain>
    </source>
</reference>
<dbReference type="EMBL" id="VOBR01000040">
    <property type="protein sequence ID" value="TWP45607.1"/>
    <property type="molecule type" value="Genomic_DNA"/>
</dbReference>
<dbReference type="AlphaFoldDB" id="A0A563EID4"/>
<feature type="domain" description="Ferric oxidoreductase" evidence="6">
    <location>
        <begin position="29"/>
        <end position="152"/>
    </location>
</feature>
<evidence type="ECO:0000256" key="4">
    <source>
        <dbReference type="ARBA" id="ARBA00023136"/>
    </source>
</evidence>
<evidence type="ECO:0000256" key="5">
    <source>
        <dbReference type="SAM" id="Phobius"/>
    </source>
</evidence>
<dbReference type="GO" id="GO:0016020">
    <property type="term" value="C:membrane"/>
    <property type="evidence" value="ECO:0007669"/>
    <property type="project" value="UniProtKB-SubCell"/>
</dbReference>
<dbReference type="Gene3D" id="3.30.70.20">
    <property type="match status" value="1"/>
</dbReference>
<comment type="caution">
    <text evidence="7">The sequence shown here is derived from an EMBL/GenBank/DDBJ whole genome shotgun (WGS) entry which is preliminary data.</text>
</comment>
<organism evidence="7 8">
    <name type="scientific">Lentzea tibetensis</name>
    <dbReference type="NCBI Taxonomy" id="2591470"/>
    <lineage>
        <taxon>Bacteria</taxon>
        <taxon>Bacillati</taxon>
        <taxon>Actinomycetota</taxon>
        <taxon>Actinomycetes</taxon>
        <taxon>Pseudonocardiales</taxon>
        <taxon>Pseudonocardiaceae</taxon>
        <taxon>Lentzea</taxon>
    </lineage>
</organism>
<dbReference type="SUPFAM" id="SSF54862">
    <property type="entry name" value="4Fe-4S ferredoxins"/>
    <property type="match status" value="1"/>
</dbReference>
<gene>
    <name evidence="7" type="ORF">FKR81_38840</name>
</gene>
<dbReference type="InterPro" id="IPR013130">
    <property type="entry name" value="Fe3_Rdtase_TM_dom"/>
</dbReference>
<evidence type="ECO:0000313" key="8">
    <source>
        <dbReference type="Proteomes" id="UP000316639"/>
    </source>
</evidence>
<evidence type="ECO:0000313" key="7">
    <source>
        <dbReference type="EMBL" id="TWP45607.1"/>
    </source>
</evidence>
<dbReference type="OrthoDB" id="3668800at2"/>
<feature type="transmembrane region" description="Helical" evidence="5">
    <location>
        <begin position="107"/>
        <end position="129"/>
    </location>
</feature>
<keyword evidence="8" id="KW-1185">Reference proteome</keyword>
<keyword evidence="4 5" id="KW-0472">Membrane</keyword>